<accession>A0A1W2GBW0</accession>
<evidence type="ECO:0008006" key="3">
    <source>
        <dbReference type="Google" id="ProtNLM"/>
    </source>
</evidence>
<evidence type="ECO:0000313" key="1">
    <source>
        <dbReference type="EMBL" id="SMD34113.1"/>
    </source>
</evidence>
<dbReference type="OrthoDB" id="978691at2"/>
<proteinExistence type="predicted"/>
<evidence type="ECO:0000313" key="2">
    <source>
        <dbReference type="Proteomes" id="UP000192472"/>
    </source>
</evidence>
<dbReference type="RefSeq" id="WP_084372513.1">
    <property type="nucleotide sequence ID" value="NZ_FWYF01000002.1"/>
</dbReference>
<keyword evidence="2" id="KW-1185">Reference proteome</keyword>
<name>A0A1W2GBW0_REIFA</name>
<dbReference type="EMBL" id="FWYF01000002">
    <property type="protein sequence ID" value="SMD34113.1"/>
    <property type="molecule type" value="Genomic_DNA"/>
</dbReference>
<dbReference type="Proteomes" id="UP000192472">
    <property type="component" value="Unassembled WGS sequence"/>
</dbReference>
<dbReference type="STRING" id="692418.SAMN04488029_1841"/>
<sequence length="161" mass="18547">MYIPFDEMVDTSRVWIYQANRHLSSSDQALIDIRCNAFLQQWAAHGQSLKSSFQVIHDKFLIISVDESFNQASGCSIDASVALIKNLEQELDINFFDRTQVCFLINDEIVEIPMTKIKSQVESGTIQSDTLTFNHLVTDIKSFNTDWKVAAKNSWLKRYFQ</sequence>
<dbReference type="AlphaFoldDB" id="A0A1W2GBW0"/>
<reference evidence="1 2" key="1">
    <citation type="submission" date="2017-04" db="EMBL/GenBank/DDBJ databases">
        <authorList>
            <person name="Afonso C.L."/>
            <person name="Miller P.J."/>
            <person name="Scott M.A."/>
            <person name="Spackman E."/>
            <person name="Goraichik I."/>
            <person name="Dimitrov K.M."/>
            <person name="Suarez D.L."/>
            <person name="Swayne D.E."/>
        </authorList>
    </citation>
    <scope>NUCLEOTIDE SEQUENCE [LARGE SCALE GENOMIC DNA]</scope>
    <source>
        <strain evidence="1 2">DSM 26133</strain>
    </source>
</reference>
<organism evidence="1 2">
    <name type="scientific">Reichenbachiella faecimaris</name>
    <dbReference type="NCBI Taxonomy" id="692418"/>
    <lineage>
        <taxon>Bacteria</taxon>
        <taxon>Pseudomonadati</taxon>
        <taxon>Bacteroidota</taxon>
        <taxon>Cytophagia</taxon>
        <taxon>Cytophagales</taxon>
        <taxon>Reichenbachiellaceae</taxon>
        <taxon>Reichenbachiella</taxon>
    </lineage>
</organism>
<gene>
    <name evidence="1" type="ORF">SAMN04488029_1841</name>
</gene>
<protein>
    <recommendedName>
        <fullName evidence="3">ABC transporter ATPase</fullName>
    </recommendedName>
</protein>